<feature type="domain" description="EF-hand" evidence="3">
    <location>
        <begin position="66"/>
        <end position="101"/>
    </location>
</feature>
<evidence type="ECO:0000256" key="2">
    <source>
        <dbReference type="SAM" id="SignalP"/>
    </source>
</evidence>
<evidence type="ECO:0000259" key="3">
    <source>
        <dbReference type="PROSITE" id="PS50222"/>
    </source>
</evidence>
<protein>
    <submittedName>
        <fullName evidence="4">EF hand</fullName>
    </submittedName>
</protein>
<dbReference type="InterPro" id="IPR002048">
    <property type="entry name" value="EF_hand_dom"/>
</dbReference>
<feature type="compositionally biased region" description="Polar residues" evidence="1">
    <location>
        <begin position="187"/>
        <end position="199"/>
    </location>
</feature>
<proteinExistence type="predicted"/>
<feature type="region of interest" description="Disordered" evidence="1">
    <location>
        <begin position="104"/>
        <end position="173"/>
    </location>
</feature>
<keyword evidence="2" id="KW-0732">Signal</keyword>
<dbReference type="GO" id="GO:0005509">
    <property type="term" value="F:calcium ion binding"/>
    <property type="evidence" value="ECO:0007669"/>
    <property type="project" value="InterPro"/>
</dbReference>
<dbReference type="AlphaFoldDB" id="A0A517S7B6"/>
<feature type="chain" id="PRO_5021951880" evidence="2">
    <location>
        <begin position="23"/>
        <end position="247"/>
    </location>
</feature>
<accession>A0A517S7B6</accession>
<reference evidence="4 5" key="1">
    <citation type="submission" date="2019-02" db="EMBL/GenBank/DDBJ databases">
        <title>Deep-cultivation of Planctomycetes and their phenomic and genomic characterization uncovers novel biology.</title>
        <authorList>
            <person name="Wiegand S."/>
            <person name="Jogler M."/>
            <person name="Boedeker C."/>
            <person name="Pinto D."/>
            <person name="Vollmers J."/>
            <person name="Rivas-Marin E."/>
            <person name="Kohn T."/>
            <person name="Peeters S.H."/>
            <person name="Heuer A."/>
            <person name="Rast P."/>
            <person name="Oberbeckmann S."/>
            <person name="Bunk B."/>
            <person name="Jeske O."/>
            <person name="Meyerdierks A."/>
            <person name="Storesund J.E."/>
            <person name="Kallscheuer N."/>
            <person name="Luecker S."/>
            <person name="Lage O.M."/>
            <person name="Pohl T."/>
            <person name="Merkel B.J."/>
            <person name="Hornburger P."/>
            <person name="Mueller R.-W."/>
            <person name="Bruemmer F."/>
            <person name="Labrenz M."/>
            <person name="Spormann A.M."/>
            <person name="Op den Camp H."/>
            <person name="Overmann J."/>
            <person name="Amann R."/>
            <person name="Jetten M.S.M."/>
            <person name="Mascher T."/>
            <person name="Medema M.H."/>
            <person name="Devos D.P."/>
            <person name="Kaster A.-K."/>
            <person name="Ovreas L."/>
            <person name="Rohde M."/>
            <person name="Galperin M.Y."/>
            <person name="Jogler C."/>
        </authorList>
    </citation>
    <scope>NUCLEOTIDE SEQUENCE [LARGE SCALE GENOMIC DNA]</scope>
    <source>
        <strain evidence="4 5">Pan44</strain>
    </source>
</reference>
<feature type="compositionally biased region" description="Pro residues" evidence="1">
    <location>
        <begin position="237"/>
        <end position="247"/>
    </location>
</feature>
<evidence type="ECO:0000256" key="1">
    <source>
        <dbReference type="SAM" id="MobiDB-lite"/>
    </source>
</evidence>
<dbReference type="InParanoid" id="A0A517S7B6"/>
<dbReference type="Gene3D" id="1.10.238.10">
    <property type="entry name" value="EF-hand"/>
    <property type="match status" value="1"/>
</dbReference>
<name>A0A517S7B6_9PLAN</name>
<dbReference type="InterPro" id="IPR011992">
    <property type="entry name" value="EF-hand-dom_pair"/>
</dbReference>
<feature type="compositionally biased region" description="Gly residues" evidence="1">
    <location>
        <begin position="122"/>
        <end position="149"/>
    </location>
</feature>
<organism evidence="4 5">
    <name type="scientific">Caulifigura coniformis</name>
    <dbReference type="NCBI Taxonomy" id="2527983"/>
    <lineage>
        <taxon>Bacteria</taxon>
        <taxon>Pseudomonadati</taxon>
        <taxon>Planctomycetota</taxon>
        <taxon>Planctomycetia</taxon>
        <taxon>Planctomycetales</taxon>
        <taxon>Planctomycetaceae</taxon>
        <taxon>Caulifigura</taxon>
    </lineage>
</organism>
<dbReference type="KEGG" id="ccos:Pan44_00190"/>
<dbReference type="Proteomes" id="UP000315700">
    <property type="component" value="Chromosome"/>
</dbReference>
<feature type="compositionally biased region" description="Low complexity" evidence="1">
    <location>
        <begin position="153"/>
        <end position="162"/>
    </location>
</feature>
<evidence type="ECO:0000313" key="4">
    <source>
        <dbReference type="EMBL" id="QDT52012.1"/>
    </source>
</evidence>
<gene>
    <name evidence="4" type="ORF">Pan44_00190</name>
</gene>
<keyword evidence="5" id="KW-1185">Reference proteome</keyword>
<dbReference type="EMBL" id="CP036271">
    <property type="protein sequence ID" value="QDT52012.1"/>
    <property type="molecule type" value="Genomic_DNA"/>
</dbReference>
<sequence precursor="true">MPRLTRFVVASALALAASPASAQPGPPPGGPGRPGAGSATTGVDALVERMLKFDANKDGALTRAELTDERLHALFGRADADGDGTATKGEWRELFAKENAALAAAGGRRGGQAGSPLAPGQVPGGPGGSGGGRSPGEFGGPPGQPGGPRGQRPRPGQILPPGLQDRLELTDDQRRRIDALQEIVDTQLETILTPEQRQMLNEPGPPPPPGDGFDGPPRGEGGGPPRNRPRSNQGGRPAPPSAEPSPR</sequence>
<feature type="region of interest" description="Disordered" evidence="1">
    <location>
        <begin position="17"/>
        <end position="43"/>
    </location>
</feature>
<feature type="region of interest" description="Disordered" evidence="1">
    <location>
        <begin position="187"/>
        <end position="247"/>
    </location>
</feature>
<dbReference type="PROSITE" id="PS50222">
    <property type="entry name" value="EF_HAND_2"/>
    <property type="match status" value="1"/>
</dbReference>
<dbReference type="SUPFAM" id="SSF47473">
    <property type="entry name" value="EF-hand"/>
    <property type="match status" value="1"/>
</dbReference>
<feature type="signal peptide" evidence="2">
    <location>
        <begin position="1"/>
        <end position="22"/>
    </location>
</feature>
<dbReference type="RefSeq" id="WP_197453712.1">
    <property type="nucleotide sequence ID" value="NZ_CP036271.1"/>
</dbReference>
<dbReference type="Pfam" id="PF13202">
    <property type="entry name" value="EF-hand_5"/>
    <property type="match status" value="2"/>
</dbReference>
<evidence type="ECO:0000313" key="5">
    <source>
        <dbReference type="Proteomes" id="UP000315700"/>
    </source>
</evidence>